<comment type="caution">
    <text evidence="1">The sequence shown here is derived from an EMBL/GenBank/DDBJ whole genome shotgun (WGS) entry which is preliminary data.</text>
</comment>
<organism evidence="1 2">
    <name type="scientific">Eumeta variegata</name>
    <name type="common">Bagworm moth</name>
    <name type="synonym">Eumeta japonica</name>
    <dbReference type="NCBI Taxonomy" id="151549"/>
    <lineage>
        <taxon>Eukaryota</taxon>
        <taxon>Metazoa</taxon>
        <taxon>Ecdysozoa</taxon>
        <taxon>Arthropoda</taxon>
        <taxon>Hexapoda</taxon>
        <taxon>Insecta</taxon>
        <taxon>Pterygota</taxon>
        <taxon>Neoptera</taxon>
        <taxon>Endopterygota</taxon>
        <taxon>Lepidoptera</taxon>
        <taxon>Glossata</taxon>
        <taxon>Ditrysia</taxon>
        <taxon>Tineoidea</taxon>
        <taxon>Psychidae</taxon>
        <taxon>Oiketicinae</taxon>
        <taxon>Eumeta</taxon>
    </lineage>
</organism>
<evidence type="ECO:0000313" key="1">
    <source>
        <dbReference type="EMBL" id="GBP28469.1"/>
    </source>
</evidence>
<name>A0A4C1UQ68_EUMVA</name>
<sequence>MNYDKRVFEKRAYYFLKVLQRSNDSLDYGCPWAAVTVYPHARLPLKNATKKVMCSYEQWLRSPKGNSRRRYANIGNSVQSPLNAPARARPARGESNEVTDLVCAMLIF</sequence>
<dbReference type="EMBL" id="BGZK01000207">
    <property type="protein sequence ID" value="GBP28469.1"/>
    <property type="molecule type" value="Genomic_DNA"/>
</dbReference>
<evidence type="ECO:0000313" key="2">
    <source>
        <dbReference type="Proteomes" id="UP000299102"/>
    </source>
</evidence>
<dbReference type="Proteomes" id="UP000299102">
    <property type="component" value="Unassembled WGS sequence"/>
</dbReference>
<keyword evidence="2" id="KW-1185">Reference proteome</keyword>
<protein>
    <submittedName>
        <fullName evidence="1">Uncharacterized protein</fullName>
    </submittedName>
</protein>
<dbReference type="AlphaFoldDB" id="A0A4C1UQ68"/>
<accession>A0A4C1UQ68</accession>
<proteinExistence type="predicted"/>
<gene>
    <name evidence="1" type="ORF">EVAR_93416_1</name>
</gene>
<reference evidence="1 2" key="1">
    <citation type="journal article" date="2019" name="Commun. Biol.">
        <title>The bagworm genome reveals a unique fibroin gene that provides high tensile strength.</title>
        <authorList>
            <person name="Kono N."/>
            <person name="Nakamura H."/>
            <person name="Ohtoshi R."/>
            <person name="Tomita M."/>
            <person name="Numata K."/>
            <person name="Arakawa K."/>
        </authorList>
    </citation>
    <scope>NUCLEOTIDE SEQUENCE [LARGE SCALE GENOMIC DNA]</scope>
</reference>